<keyword evidence="4" id="KW-1185">Reference proteome</keyword>
<feature type="transmembrane region" description="Helical" evidence="1">
    <location>
        <begin position="314"/>
        <end position="339"/>
    </location>
</feature>
<dbReference type="AlphaFoldDB" id="A0AAD6V3T9"/>
<reference evidence="3" key="1">
    <citation type="submission" date="2023-03" db="EMBL/GenBank/DDBJ databases">
        <title>Massive genome expansion in bonnet fungi (Mycena s.s.) driven by repeated elements and novel gene families across ecological guilds.</title>
        <authorList>
            <consortium name="Lawrence Berkeley National Laboratory"/>
            <person name="Harder C.B."/>
            <person name="Miyauchi S."/>
            <person name="Viragh M."/>
            <person name="Kuo A."/>
            <person name="Thoen E."/>
            <person name="Andreopoulos B."/>
            <person name="Lu D."/>
            <person name="Skrede I."/>
            <person name="Drula E."/>
            <person name="Henrissat B."/>
            <person name="Morin E."/>
            <person name="Kohler A."/>
            <person name="Barry K."/>
            <person name="LaButti K."/>
            <person name="Morin E."/>
            <person name="Salamov A."/>
            <person name="Lipzen A."/>
            <person name="Mereny Z."/>
            <person name="Hegedus B."/>
            <person name="Baldrian P."/>
            <person name="Stursova M."/>
            <person name="Weitz H."/>
            <person name="Taylor A."/>
            <person name="Grigoriev I.V."/>
            <person name="Nagy L.G."/>
            <person name="Martin F."/>
            <person name="Kauserud H."/>
        </authorList>
    </citation>
    <scope>NUCLEOTIDE SEQUENCE</scope>
    <source>
        <strain evidence="3">9144</strain>
    </source>
</reference>
<feature type="domain" description="HNH nuclease" evidence="2">
    <location>
        <begin position="178"/>
        <end position="214"/>
    </location>
</feature>
<dbReference type="InterPro" id="IPR003615">
    <property type="entry name" value="HNH_nuc"/>
</dbReference>
<dbReference type="Pfam" id="PF13391">
    <property type="entry name" value="HNH_2"/>
    <property type="match status" value="1"/>
</dbReference>
<comment type="caution">
    <text evidence="3">The sequence shown here is derived from an EMBL/GenBank/DDBJ whole genome shotgun (WGS) entry which is preliminary data.</text>
</comment>
<dbReference type="Proteomes" id="UP001219525">
    <property type="component" value="Unassembled WGS sequence"/>
</dbReference>
<name>A0AAD6V3T9_9AGAR</name>
<organism evidence="3 4">
    <name type="scientific">Mycena pura</name>
    <dbReference type="NCBI Taxonomy" id="153505"/>
    <lineage>
        <taxon>Eukaryota</taxon>
        <taxon>Fungi</taxon>
        <taxon>Dikarya</taxon>
        <taxon>Basidiomycota</taxon>
        <taxon>Agaricomycotina</taxon>
        <taxon>Agaricomycetes</taxon>
        <taxon>Agaricomycetidae</taxon>
        <taxon>Agaricales</taxon>
        <taxon>Marasmiineae</taxon>
        <taxon>Mycenaceae</taxon>
        <taxon>Mycena</taxon>
    </lineage>
</organism>
<accession>A0AAD6V3T9</accession>
<protein>
    <recommendedName>
        <fullName evidence="2">HNH nuclease domain-containing protein</fullName>
    </recommendedName>
</protein>
<proteinExistence type="predicted"/>
<dbReference type="EMBL" id="JARJCW010000058">
    <property type="protein sequence ID" value="KAJ7201613.1"/>
    <property type="molecule type" value="Genomic_DNA"/>
</dbReference>
<keyword evidence="1" id="KW-0812">Transmembrane</keyword>
<evidence type="ECO:0000313" key="4">
    <source>
        <dbReference type="Proteomes" id="UP001219525"/>
    </source>
</evidence>
<evidence type="ECO:0000259" key="2">
    <source>
        <dbReference type="Pfam" id="PF13391"/>
    </source>
</evidence>
<evidence type="ECO:0000313" key="3">
    <source>
        <dbReference type="EMBL" id="KAJ7201613.1"/>
    </source>
</evidence>
<evidence type="ECO:0000256" key="1">
    <source>
        <dbReference type="SAM" id="Phobius"/>
    </source>
</evidence>
<gene>
    <name evidence="3" type="ORF">GGX14DRAFT_655532</name>
</gene>
<keyword evidence="1" id="KW-1133">Transmembrane helix</keyword>
<keyword evidence="1" id="KW-0472">Membrane</keyword>
<sequence>MSFVNIQFSFCGSMDWRPKILSITKSPRQDGDGLGGVPLGFVFDICYESTTSRPGTRGVTSTFTSTLRCGSWSPQTIPILTWITIPVPTRDGGCVVNVRKNSQRRLDDNYGIYTFFATWTLPLDIPERWRSGNTNYNPSLTSKTSEVSFEVKVDDRAYLKRTGSDPSRILGGPPFPDPQDIWGHNPSSELNSTLNEVSLRADLHAQFDQALFFFIPYAGPQTLCPLPLKAGSFSGTDPPWPFVHFAWNLFKLWGSELAAAVESIGKIEKAEATEAAGPTPDSLRSSALSSCIGRGLRCGGLVRVKMWSKASIHWIVPVIGAALYLPGVFLVFQSILVYATAAYPVHAASVLAGNDFFRFAIASVFPKLLGDKQHLQSLYKSTNRCGTIKSQRTFPSPN</sequence>